<evidence type="ECO:0000313" key="10">
    <source>
        <dbReference type="Proteomes" id="UP001497644"/>
    </source>
</evidence>
<dbReference type="GO" id="GO:0006020">
    <property type="term" value="P:inositol metabolic process"/>
    <property type="evidence" value="ECO:0007669"/>
    <property type="project" value="TreeGrafter"/>
</dbReference>
<dbReference type="Pfam" id="PF00459">
    <property type="entry name" value="Inositol_P"/>
    <property type="match status" value="1"/>
</dbReference>
<dbReference type="InterPro" id="IPR033942">
    <property type="entry name" value="IMPase"/>
</dbReference>
<sequence>MARYAEDVYYETAIKLAREAAQILRGSINGLKQVDEKLGDWDLVTEYDRKIEDVIIGKLKRAFPDHRFIAEESTGKELPELTDVPTWIIDPIDGTTNFVHGFPHTCVVIGLAVKKEVILGIVYNPILEQLFTARKGRGAFLNGKPIQVSKVQDLSKALVCMESGFIKIDDLREKMVERIQDVIKAAQGIRTLGVAALTLCYIALGIVEAYYIEGPGISTWDIAAASLIISEAGGVVLDRITGEPIDIMKPRAVAACNDKIARDVVRIIREADQRVDMRAK</sequence>
<evidence type="ECO:0000256" key="8">
    <source>
        <dbReference type="RuleBase" id="RU364068"/>
    </source>
</evidence>
<dbReference type="PRINTS" id="PR00377">
    <property type="entry name" value="IMPHPHTASES"/>
</dbReference>
<dbReference type="SUPFAM" id="SSF56655">
    <property type="entry name" value="Carbohydrate phosphatase"/>
    <property type="match status" value="1"/>
</dbReference>
<proteinExistence type="inferred from homology"/>
<comment type="catalytic activity">
    <reaction evidence="8">
        <text>a myo-inositol phosphate + H2O = myo-inositol + phosphate</text>
        <dbReference type="Rhea" id="RHEA:24056"/>
        <dbReference type="ChEBI" id="CHEBI:15377"/>
        <dbReference type="ChEBI" id="CHEBI:17268"/>
        <dbReference type="ChEBI" id="CHEBI:43474"/>
        <dbReference type="ChEBI" id="CHEBI:84139"/>
        <dbReference type="EC" id="3.1.3.25"/>
    </reaction>
</comment>
<dbReference type="PANTHER" id="PTHR20854:SF25">
    <property type="entry name" value="INOSITOL-1-MONOPHOSPHATASE"/>
    <property type="match status" value="1"/>
</dbReference>
<keyword evidence="10" id="KW-1185">Reference proteome</keyword>
<dbReference type="InterPro" id="IPR020550">
    <property type="entry name" value="Inositol_monophosphatase_CS"/>
</dbReference>
<evidence type="ECO:0000256" key="3">
    <source>
        <dbReference type="ARBA" id="ARBA00009759"/>
    </source>
</evidence>
<organism evidence="9 10">
    <name type="scientific">Lasius platythorax</name>
    <dbReference type="NCBI Taxonomy" id="488582"/>
    <lineage>
        <taxon>Eukaryota</taxon>
        <taxon>Metazoa</taxon>
        <taxon>Ecdysozoa</taxon>
        <taxon>Arthropoda</taxon>
        <taxon>Hexapoda</taxon>
        <taxon>Insecta</taxon>
        <taxon>Pterygota</taxon>
        <taxon>Neoptera</taxon>
        <taxon>Endopterygota</taxon>
        <taxon>Hymenoptera</taxon>
        <taxon>Apocrita</taxon>
        <taxon>Aculeata</taxon>
        <taxon>Formicoidea</taxon>
        <taxon>Formicidae</taxon>
        <taxon>Formicinae</taxon>
        <taxon>Lasius</taxon>
        <taxon>Lasius</taxon>
    </lineage>
</organism>
<evidence type="ECO:0000313" key="9">
    <source>
        <dbReference type="EMBL" id="CAL1674665.1"/>
    </source>
</evidence>
<dbReference type="Proteomes" id="UP001497644">
    <property type="component" value="Chromosome 10"/>
</dbReference>
<comment type="pathway">
    <text evidence="2 8">Polyol metabolism; myo-inositol biosynthesis; myo-inositol from D-glucose 6-phosphate: step 2/2.</text>
</comment>
<evidence type="ECO:0000256" key="1">
    <source>
        <dbReference type="ARBA" id="ARBA00001946"/>
    </source>
</evidence>
<evidence type="ECO:0000256" key="7">
    <source>
        <dbReference type="PIRSR" id="PIRSR600760-2"/>
    </source>
</evidence>
<dbReference type="FunFam" id="3.30.540.10:FF:000004">
    <property type="entry name" value="Inositol-1-monophosphatase"/>
    <property type="match status" value="1"/>
</dbReference>
<evidence type="ECO:0000256" key="5">
    <source>
        <dbReference type="ARBA" id="ARBA00022801"/>
    </source>
</evidence>
<feature type="binding site" evidence="7">
    <location>
        <position position="93"/>
    </location>
    <ligand>
        <name>Mg(2+)</name>
        <dbReference type="ChEBI" id="CHEBI:18420"/>
        <label>2</label>
    </ligand>
</feature>
<protein>
    <recommendedName>
        <fullName evidence="8">Inositol-1-monophosphatase</fullName>
        <ecNumber evidence="8">3.1.3.25</ecNumber>
    </recommendedName>
</protein>
<gene>
    <name evidence="9" type="ORF">LPLAT_LOCUS1233</name>
</gene>
<dbReference type="GO" id="GO:0007165">
    <property type="term" value="P:signal transduction"/>
    <property type="evidence" value="ECO:0007669"/>
    <property type="project" value="TreeGrafter"/>
</dbReference>
<dbReference type="EC" id="3.1.3.25" evidence="8"/>
<dbReference type="PRINTS" id="PR00378">
    <property type="entry name" value="LIIMPHPHTASE"/>
</dbReference>
<dbReference type="AlphaFoldDB" id="A0AAV2N5S2"/>
<keyword evidence="4 7" id="KW-0479">Metal-binding</keyword>
<feature type="binding site" evidence="7">
    <location>
        <position position="221"/>
    </location>
    <ligand>
        <name>Mg(2+)</name>
        <dbReference type="ChEBI" id="CHEBI:18420"/>
        <label>1</label>
        <note>catalytic</note>
    </ligand>
</feature>
<dbReference type="CDD" id="cd01639">
    <property type="entry name" value="IMPase"/>
    <property type="match status" value="1"/>
</dbReference>
<dbReference type="PANTHER" id="PTHR20854">
    <property type="entry name" value="INOSITOL MONOPHOSPHATASE"/>
    <property type="match status" value="1"/>
</dbReference>
<keyword evidence="6 7" id="KW-0460">Magnesium</keyword>
<evidence type="ECO:0000256" key="4">
    <source>
        <dbReference type="ARBA" id="ARBA00022723"/>
    </source>
</evidence>
<dbReference type="Gene3D" id="3.30.540.10">
    <property type="entry name" value="Fructose-1,6-Bisphosphatase, subunit A, domain 1"/>
    <property type="match status" value="1"/>
</dbReference>
<feature type="binding site" evidence="7">
    <location>
        <position position="92"/>
    </location>
    <ligand>
        <name>Mg(2+)</name>
        <dbReference type="ChEBI" id="CHEBI:18420"/>
        <label>1</label>
        <note>catalytic</note>
    </ligand>
</feature>
<feature type="binding site" evidence="7">
    <location>
        <position position="71"/>
    </location>
    <ligand>
        <name>Mg(2+)</name>
        <dbReference type="ChEBI" id="CHEBI:18420"/>
        <label>1</label>
        <note>catalytic</note>
    </ligand>
</feature>
<comment type="cofactor">
    <cofactor evidence="1 7 8">
        <name>Mg(2+)</name>
        <dbReference type="ChEBI" id="CHEBI:18420"/>
    </cofactor>
</comment>
<accession>A0AAV2N5S2</accession>
<feature type="binding site" evidence="7">
    <location>
        <position position="90"/>
    </location>
    <ligand>
        <name>Mg(2+)</name>
        <dbReference type="ChEBI" id="CHEBI:18420"/>
        <label>2</label>
    </ligand>
</feature>
<dbReference type="InterPro" id="IPR000760">
    <property type="entry name" value="Inositol_monophosphatase-like"/>
</dbReference>
<reference evidence="9" key="1">
    <citation type="submission" date="2024-04" db="EMBL/GenBank/DDBJ databases">
        <authorList>
            <consortium name="Molecular Ecology Group"/>
        </authorList>
    </citation>
    <scope>NUCLEOTIDE SEQUENCE</scope>
</reference>
<dbReference type="GO" id="GO:0008934">
    <property type="term" value="F:inositol monophosphate 1-phosphatase activity"/>
    <property type="evidence" value="ECO:0007669"/>
    <property type="project" value="InterPro"/>
</dbReference>
<dbReference type="GO" id="GO:0046854">
    <property type="term" value="P:phosphatidylinositol phosphate biosynthetic process"/>
    <property type="evidence" value="ECO:0007669"/>
    <property type="project" value="InterPro"/>
</dbReference>
<dbReference type="InterPro" id="IPR020552">
    <property type="entry name" value="Inositol_monoPase_Li-sen"/>
</dbReference>
<evidence type="ECO:0000256" key="6">
    <source>
        <dbReference type="ARBA" id="ARBA00022842"/>
    </source>
</evidence>
<dbReference type="EMBL" id="OZ034833">
    <property type="protein sequence ID" value="CAL1674665.1"/>
    <property type="molecule type" value="Genomic_DNA"/>
</dbReference>
<dbReference type="InterPro" id="IPR020583">
    <property type="entry name" value="Inositol_monoP_metal-BS"/>
</dbReference>
<dbReference type="PROSITE" id="PS00630">
    <property type="entry name" value="IMP_2"/>
    <property type="match status" value="1"/>
</dbReference>
<evidence type="ECO:0000256" key="2">
    <source>
        <dbReference type="ARBA" id="ARBA00005152"/>
    </source>
</evidence>
<keyword evidence="5 8" id="KW-0378">Hydrolase</keyword>
<dbReference type="PROSITE" id="PS00629">
    <property type="entry name" value="IMP_1"/>
    <property type="match status" value="1"/>
</dbReference>
<dbReference type="Gene3D" id="3.40.190.80">
    <property type="match status" value="1"/>
</dbReference>
<dbReference type="GO" id="GO:0046872">
    <property type="term" value="F:metal ion binding"/>
    <property type="evidence" value="ECO:0007669"/>
    <property type="project" value="UniProtKB-KW"/>
</dbReference>
<comment type="similarity">
    <text evidence="3 8">Belongs to the inositol monophosphatase superfamily.</text>
</comment>
<name>A0AAV2N5S2_9HYME</name>